<feature type="compositionally biased region" description="Basic and acidic residues" evidence="1">
    <location>
        <begin position="15"/>
        <end position="28"/>
    </location>
</feature>
<dbReference type="OrthoDB" id="2842449at2759"/>
<dbReference type="Proteomes" id="UP000518752">
    <property type="component" value="Unassembled WGS sequence"/>
</dbReference>
<protein>
    <submittedName>
        <fullName evidence="2">Uncharacterized protein</fullName>
    </submittedName>
</protein>
<organism evidence="2 3">
    <name type="scientific">Collybiopsis confluens</name>
    <dbReference type="NCBI Taxonomy" id="2823264"/>
    <lineage>
        <taxon>Eukaryota</taxon>
        <taxon>Fungi</taxon>
        <taxon>Dikarya</taxon>
        <taxon>Basidiomycota</taxon>
        <taxon>Agaricomycotina</taxon>
        <taxon>Agaricomycetes</taxon>
        <taxon>Agaricomycetidae</taxon>
        <taxon>Agaricales</taxon>
        <taxon>Marasmiineae</taxon>
        <taxon>Omphalotaceae</taxon>
        <taxon>Collybiopsis</taxon>
    </lineage>
</organism>
<dbReference type="EMBL" id="JAACJN010000002">
    <property type="protein sequence ID" value="KAF5393536.1"/>
    <property type="molecule type" value="Genomic_DNA"/>
</dbReference>
<keyword evidence="3" id="KW-1185">Reference proteome</keyword>
<sequence>MSTPSDTSKDSFLNDQREKPRSSYDKTSKCSQNPEQPHDIISYHEAHQFRLPSEEISRGTFVASIQNSVLRDLRYRCRFNDIDILPPSTEHTGYNLVLALYDSHTIFERELADKEEEDVVKMIHEELPVTKKSLRWFYPICQ</sequence>
<evidence type="ECO:0000313" key="2">
    <source>
        <dbReference type="EMBL" id="KAF5393536.1"/>
    </source>
</evidence>
<name>A0A8H5I1Z6_9AGAR</name>
<accession>A0A8H5I1Z6</accession>
<reference evidence="2 3" key="1">
    <citation type="journal article" date="2020" name="ISME J.">
        <title>Uncovering the hidden diversity of litter-decomposition mechanisms in mushroom-forming fungi.</title>
        <authorList>
            <person name="Floudas D."/>
            <person name="Bentzer J."/>
            <person name="Ahren D."/>
            <person name="Johansson T."/>
            <person name="Persson P."/>
            <person name="Tunlid A."/>
        </authorList>
    </citation>
    <scope>NUCLEOTIDE SEQUENCE [LARGE SCALE GENOMIC DNA]</scope>
    <source>
        <strain evidence="2 3">CBS 406.79</strain>
    </source>
</reference>
<comment type="caution">
    <text evidence="2">The sequence shown here is derived from an EMBL/GenBank/DDBJ whole genome shotgun (WGS) entry which is preliminary data.</text>
</comment>
<proteinExistence type="predicted"/>
<dbReference type="AlphaFoldDB" id="A0A8H5I1Z6"/>
<feature type="compositionally biased region" description="Polar residues" evidence="1">
    <location>
        <begin position="1"/>
        <end position="14"/>
    </location>
</feature>
<gene>
    <name evidence="2" type="ORF">D9757_000554</name>
</gene>
<feature type="region of interest" description="Disordered" evidence="1">
    <location>
        <begin position="1"/>
        <end position="37"/>
    </location>
</feature>
<evidence type="ECO:0000313" key="3">
    <source>
        <dbReference type="Proteomes" id="UP000518752"/>
    </source>
</evidence>
<evidence type="ECO:0000256" key="1">
    <source>
        <dbReference type="SAM" id="MobiDB-lite"/>
    </source>
</evidence>